<dbReference type="AlphaFoldDB" id="A0A7G9RZF1"/>
<dbReference type="Gene3D" id="3.30.200.20">
    <property type="entry name" value="Phosphorylase Kinase, domain 1"/>
    <property type="match status" value="1"/>
</dbReference>
<dbReference type="EMBL" id="CP060715">
    <property type="protein sequence ID" value="QNN60976.1"/>
    <property type="molecule type" value="Genomic_DNA"/>
</dbReference>
<dbReference type="Proteomes" id="UP000515928">
    <property type="component" value="Chromosome"/>
</dbReference>
<protein>
    <recommendedName>
        <fullName evidence="3">S-methyl-5-thioribose kinase</fullName>
        <ecNumber evidence="3">2.7.1.100</ecNumber>
    </recommendedName>
</protein>
<dbReference type="PIRSF" id="PIRSF031134">
    <property type="entry name" value="MTRK"/>
    <property type="match status" value="1"/>
</dbReference>
<keyword evidence="5" id="KW-0547">Nucleotide-binding</keyword>
<dbReference type="GO" id="GO:0009086">
    <property type="term" value="P:methionine biosynthetic process"/>
    <property type="evidence" value="ECO:0007669"/>
    <property type="project" value="InterPro"/>
</dbReference>
<evidence type="ECO:0000256" key="3">
    <source>
        <dbReference type="ARBA" id="ARBA00012128"/>
    </source>
</evidence>
<evidence type="ECO:0000256" key="5">
    <source>
        <dbReference type="ARBA" id="ARBA00022741"/>
    </source>
</evidence>
<evidence type="ECO:0000256" key="6">
    <source>
        <dbReference type="ARBA" id="ARBA00022777"/>
    </source>
</evidence>
<comment type="similarity">
    <text evidence="1">Belongs to the methylthioribose kinase family.</text>
</comment>
<gene>
    <name evidence="9" type="primary">mtnK</name>
    <name evidence="9" type="ORF">H9L01_00980</name>
</gene>
<keyword evidence="10" id="KW-1185">Reference proteome</keyword>
<name>A0A7G9RZF1_9FIRM</name>
<reference evidence="9 10" key="1">
    <citation type="submission" date="2020-08" db="EMBL/GenBank/DDBJ databases">
        <title>Genome sequence of Erysipelothrix inopinata DSM 15511T.</title>
        <authorList>
            <person name="Hyun D.-W."/>
            <person name="Bae J.-W."/>
        </authorList>
    </citation>
    <scope>NUCLEOTIDE SEQUENCE [LARGE SCALE GENOMIC DNA]</scope>
    <source>
        <strain evidence="9 10">DSM 15511</strain>
    </source>
</reference>
<evidence type="ECO:0000256" key="1">
    <source>
        <dbReference type="ARBA" id="ARBA00010165"/>
    </source>
</evidence>
<dbReference type="SUPFAM" id="SSF56112">
    <property type="entry name" value="Protein kinase-like (PK-like)"/>
    <property type="match status" value="1"/>
</dbReference>
<dbReference type="Gene3D" id="3.90.1200.10">
    <property type="match status" value="1"/>
</dbReference>
<dbReference type="InterPro" id="IPR009212">
    <property type="entry name" value="Methylthioribose_kinase"/>
</dbReference>
<dbReference type="KEGG" id="eio:H9L01_00980"/>
<dbReference type="Pfam" id="PF01636">
    <property type="entry name" value="APH"/>
    <property type="match status" value="1"/>
</dbReference>
<dbReference type="PANTHER" id="PTHR34273">
    <property type="entry name" value="METHYLTHIORIBOSE KINASE"/>
    <property type="match status" value="1"/>
</dbReference>
<dbReference type="InterPro" id="IPR002575">
    <property type="entry name" value="Aminoglycoside_PTrfase"/>
</dbReference>
<feature type="domain" description="Aminoglycoside phosphotransferase" evidence="8">
    <location>
        <begin position="30"/>
        <end position="265"/>
    </location>
</feature>
<dbReference type="GO" id="GO:0046522">
    <property type="term" value="F:S-methyl-5-thioribose kinase activity"/>
    <property type="evidence" value="ECO:0007669"/>
    <property type="project" value="UniProtKB-EC"/>
</dbReference>
<dbReference type="GO" id="GO:0005524">
    <property type="term" value="F:ATP binding"/>
    <property type="evidence" value="ECO:0007669"/>
    <property type="project" value="UniProtKB-KW"/>
</dbReference>
<evidence type="ECO:0000256" key="4">
    <source>
        <dbReference type="ARBA" id="ARBA00022679"/>
    </source>
</evidence>
<evidence type="ECO:0000256" key="2">
    <source>
        <dbReference type="ARBA" id="ARBA00011738"/>
    </source>
</evidence>
<evidence type="ECO:0000256" key="7">
    <source>
        <dbReference type="ARBA" id="ARBA00022840"/>
    </source>
</evidence>
<keyword evidence="4 9" id="KW-0808">Transferase</keyword>
<evidence type="ECO:0000259" key="8">
    <source>
        <dbReference type="Pfam" id="PF01636"/>
    </source>
</evidence>
<dbReference type="PANTHER" id="PTHR34273:SF2">
    <property type="entry name" value="METHYLTHIORIBOSE KINASE"/>
    <property type="match status" value="1"/>
</dbReference>
<dbReference type="InterPro" id="IPR011009">
    <property type="entry name" value="Kinase-like_dom_sf"/>
</dbReference>
<organism evidence="9 10">
    <name type="scientific">Erysipelothrix inopinata</name>
    <dbReference type="NCBI Taxonomy" id="225084"/>
    <lineage>
        <taxon>Bacteria</taxon>
        <taxon>Bacillati</taxon>
        <taxon>Bacillota</taxon>
        <taxon>Erysipelotrichia</taxon>
        <taxon>Erysipelotrichales</taxon>
        <taxon>Erysipelotrichaceae</taxon>
        <taxon>Erysipelothrix</taxon>
    </lineage>
</organism>
<evidence type="ECO:0000313" key="10">
    <source>
        <dbReference type="Proteomes" id="UP000515928"/>
    </source>
</evidence>
<dbReference type="EC" id="2.7.1.100" evidence="3"/>
<dbReference type="RefSeq" id="WP_187534096.1">
    <property type="nucleotide sequence ID" value="NZ_CBCSHU010000017.1"/>
</dbReference>
<dbReference type="NCBIfam" id="TIGR01767">
    <property type="entry name" value="MTRK"/>
    <property type="match status" value="1"/>
</dbReference>
<keyword evidence="6 9" id="KW-0418">Kinase</keyword>
<evidence type="ECO:0000313" key="9">
    <source>
        <dbReference type="EMBL" id="QNN60976.1"/>
    </source>
</evidence>
<comment type="subunit">
    <text evidence="2">Homodimer.</text>
</comment>
<sequence length="401" mass="46041">MSQKDTLKKNILEMVTSQLNCFDKGSELSIKEVGDGNVNYIFRVEDEKGKSIIVKFADSFIRGSSTRELSTKRNEIENKILRKQGELSNHAVPEIYLYSKEMSCIVMEDMKDYVVLREGMMEGKTYPHFAKDIAQFLYDTLFKTTDLVMDIPEKKTMAGNLVNIDMCEISERLVFTEPYLNRQGLNRYNAKNEKFVVENLYNNDSLKFEVATLKNRFMNQTQSMIHGDLHAGSIFINDEDLKVFDPEFSFFGPMGYDIGNVVGSFIISYVATLYQNNLVETPYTKWLLESIKEVITEFKAIYEASYDNDVATPMFKDNALFKDAYLKQILADTAGYAGTEMIRRTVGVAKVWDLDKVQDNENIDKIERCIVNIGMTLILNRDAMQSAADYETVINKFIEEI</sequence>
<accession>A0A7G9RZF1</accession>
<proteinExistence type="inferred from homology"/>
<keyword evidence="7" id="KW-0067">ATP-binding</keyword>